<gene>
    <name evidence="2" type="ORF">AB0H72_05620</name>
</gene>
<dbReference type="RefSeq" id="WP_357974185.1">
    <property type="nucleotide sequence ID" value="NZ_JBFAIH010000002.1"/>
</dbReference>
<dbReference type="Pfam" id="PF02515">
    <property type="entry name" value="CoA_transf_3"/>
    <property type="match status" value="1"/>
</dbReference>
<sequence length="401" mass="42823">MIEQMKVLSFTHFVQGPAAAQYLADLGADVITVEPLSGAWERREGSGGMRLNGRSITFLSVNRNKRSMAIDLKHPEAATALEPLIASADVLLENYRGGALARLGLGYDAVRAINPAIIYASATGWGARGPMADRPGVDLLVQARAGLAAATGTPRNPHAAGTPVVDHHGAALLAMGVLAAYTRRLTTGAGTRVEASLLAAGLDLQAESFALYHSAGRRREDLERPPASACWSIDAPYGIYRLADGASVALAISGPMDGLGAALGSDEVAAFDGTARRIRRREYTELLAEVLGSLTYPEVEQRLAPAGFWFERVADYDDVLTDPQVVAEELVARMPVGDSEAHVLRHPIRFDGQRPPVTRPPAELGEHTREVLREVGLGEARIDELFVTGVISEPRAQQVNS</sequence>
<dbReference type="SUPFAM" id="SSF89796">
    <property type="entry name" value="CoA-transferase family III (CaiB/BaiF)"/>
    <property type="match status" value="1"/>
</dbReference>
<dbReference type="Proteomes" id="UP001551658">
    <property type="component" value="Unassembled WGS sequence"/>
</dbReference>
<evidence type="ECO:0000313" key="2">
    <source>
        <dbReference type="EMBL" id="MEV0362163.1"/>
    </source>
</evidence>
<proteinExistence type="predicted"/>
<dbReference type="InterPro" id="IPR050483">
    <property type="entry name" value="CoA-transferase_III_domain"/>
</dbReference>
<dbReference type="PANTHER" id="PTHR48207">
    <property type="entry name" value="SUCCINATE--HYDROXYMETHYLGLUTARATE COA-TRANSFERASE"/>
    <property type="match status" value="1"/>
</dbReference>
<dbReference type="Gene3D" id="3.40.50.10540">
    <property type="entry name" value="Crotonobetainyl-coa:carnitine coa-transferase, domain 1"/>
    <property type="match status" value="1"/>
</dbReference>
<keyword evidence="1" id="KW-0808">Transferase</keyword>
<dbReference type="PANTHER" id="PTHR48207:SF4">
    <property type="entry name" value="BLL6097 PROTEIN"/>
    <property type="match status" value="1"/>
</dbReference>
<keyword evidence="3" id="KW-1185">Reference proteome</keyword>
<evidence type="ECO:0000313" key="3">
    <source>
        <dbReference type="Proteomes" id="UP001551658"/>
    </source>
</evidence>
<organism evidence="2 3">
    <name type="scientific">Nocardia fusca</name>
    <dbReference type="NCBI Taxonomy" id="941183"/>
    <lineage>
        <taxon>Bacteria</taxon>
        <taxon>Bacillati</taxon>
        <taxon>Actinomycetota</taxon>
        <taxon>Actinomycetes</taxon>
        <taxon>Mycobacteriales</taxon>
        <taxon>Nocardiaceae</taxon>
        <taxon>Nocardia</taxon>
    </lineage>
</organism>
<dbReference type="Gene3D" id="3.30.1540.10">
    <property type="entry name" value="formyl-coa transferase, domain 3"/>
    <property type="match status" value="1"/>
</dbReference>
<accession>A0ABV3F365</accession>
<dbReference type="InterPro" id="IPR003673">
    <property type="entry name" value="CoA-Trfase_fam_III"/>
</dbReference>
<reference evidence="2 3" key="1">
    <citation type="submission" date="2024-06" db="EMBL/GenBank/DDBJ databases">
        <title>The Natural Products Discovery Center: Release of the First 8490 Sequenced Strains for Exploring Actinobacteria Biosynthetic Diversity.</title>
        <authorList>
            <person name="Kalkreuter E."/>
            <person name="Kautsar S.A."/>
            <person name="Yang D."/>
            <person name="Bader C.D."/>
            <person name="Teijaro C.N."/>
            <person name="Fluegel L."/>
            <person name="Davis C.M."/>
            <person name="Simpson J.R."/>
            <person name="Lauterbach L."/>
            <person name="Steele A.D."/>
            <person name="Gui C."/>
            <person name="Meng S."/>
            <person name="Li G."/>
            <person name="Viehrig K."/>
            <person name="Ye F."/>
            <person name="Su P."/>
            <person name="Kiefer A.F."/>
            <person name="Nichols A."/>
            <person name="Cepeda A.J."/>
            <person name="Yan W."/>
            <person name="Fan B."/>
            <person name="Jiang Y."/>
            <person name="Adhikari A."/>
            <person name="Zheng C.-J."/>
            <person name="Schuster L."/>
            <person name="Cowan T.M."/>
            <person name="Smanski M.J."/>
            <person name="Chevrette M.G."/>
            <person name="De Carvalho L.P.S."/>
            <person name="Shen B."/>
        </authorList>
    </citation>
    <scope>NUCLEOTIDE SEQUENCE [LARGE SCALE GENOMIC DNA]</scope>
    <source>
        <strain evidence="2 3">NPDC050671</strain>
    </source>
</reference>
<protein>
    <submittedName>
        <fullName evidence="2">CaiB/BaiF CoA-transferase family protein</fullName>
    </submittedName>
</protein>
<dbReference type="EMBL" id="JBFAIH010000002">
    <property type="protein sequence ID" value="MEV0362163.1"/>
    <property type="molecule type" value="Genomic_DNA"/>
</dbReference>
<dbReference type="InterPro" id="IPR044855">
    <property type="entry name" value="CoA-Trfase_III_dom3_sf"/>
</dbReference>
<dbReference type="InterPro" id="IPR023606">
    <property type="entry name" value="CoA-Trfase_III_dom_1_sf"/>
</dbReference>
<evidence type="ECO:0000256" key="1">
    <source>
        <dbReference type="ARBA" id="ARBA00022679"/>
    </source>
</evidence>
<name>A0ABV3F365_9NOCA</name>
<comment type="caution">
    <text evidence="2">The sequence shown here is derived from an EMBL/GenBank/DDBJ whole genome shotgun (WGS) entry which is preliminary data.</text>
</comment>